<dbReference type="Pfam" id="PF13783">
    <property type="entry name" value="DUF4177"/>
    <property type="match status" value="1"/>
</dbReference>
<dbReference type="RefSeq" id="WP_076585136.1">
    <property type="nucleotide sequence ID" value="NZ_FTLW01000001.1"/>
</dbReference>
<dbReference type="AlphaFoldDB" id="A0A1N6PIL8"/>
<keyword evidence="2" id="KW-1185">Reference proteome</keyword>
<proteinExistence type="predicted"/>
<dbReference type="Proteomes" id="UP000241788">
    <property type="component" value="Unassembled WGS sequence"/>
</dbReference>
<dbReference type="EMBL" id="FTLW01000001">
    <property type="protein sequence ID" value="SIQ04200.1"/>
    <property type="molecule type" value="Genomic_DNA"/>
</dbReference>
<gene>
    <name evidence="1" type="ORF">SAMN05421546_0632</name>
</gene>
<organism evidence="1 2">
    <name type="scientific">Solilutibacter tolerans</name>
    <dbReference type="NCBI Taxonomy" id="1604334"/>
    <lineage>
        <taxon>Bacteria</taxon>
        <taxon>Pseudomonadati</taxon>
        <taxon>Pseudomonadota</taxon>
        <taxon>Gammaproteobacteria</taxon>
        <taxon>Lysobacterales</taxon>
        <taxon>Lysobacteraceae</taxon>
        <taxon>Solilutibacter</taxon>
    </lineage>
</organism>
<evidence type="ECO:0000313" key="2">
    <source>
        <dbReference type="Proteomes" id="UP000241788"/>
    </source>
</evidence>
<name>A0A1N6PIL8_9GAMM</name>
<dbReference type="InterPro" id="IPR025234">
    <property type="entry name" value="YjzH-like"/>
</dbReference>
<dbReference type="OrthoDB" id="9799495at2"/>
<accession>A0A1N6PIL8</accession>
<reference evidence="2" key="1">
    <citation type="submission" date="2017-01" db="EMBL/GenBank/DDBJ databases">
        <authorList>
            <person name="Varghese N."/>
            <person name="Submissions S."/>
        </authorList>
    </citation>
    <scope>NUCLEOTIDE SEQUENCE [LARGE SCALE GENOMIC DNA]</scope>
    <source>
        <strain evidence="2">UM1</strain>
    </source>
</reference>
<evidence type="ECO:0008006" key="3">
    <source>
        <dbReference type="Google" id="ProtNLM"/>
    </source>
</evidence>
<dbReference type="STRING" id="1604334.SAMN05421546_0632"/>
<sequence>MSDRWQYEIIEVKAKLWGNFDLAQAMTEFDRMGRQGWEMVSFTPPLAGMTAGFAVFKKRGA</sequence>
<protein>
    <recommendedName>
        <fullName evidence="3">DUF4177 domain-containing protein</fullName>
    </recommendedName>
</protein>
<evidence type="ECO:0000313" key="1">
    <source>
        <dbReference type="EMBL" id="SIQ04200.1"/>
    </source>
</evidence>